<dbReference type="EMBL" id="AEPD01000005">
    <property type="protein sequence ID" value="EFU31977.1"/>
    <property type="molecule type" value="Genomic_DNA"/>
</dbReference>
<dbReference type="Proteomes" id="UP000003112">
    <property type="component" value="Unassembled WGS sequence"/>
</dbReference>
<protein>
    <submittedName>
        <fullName evidence="1">Uncharacterized protein</fullName>
    </submittedName>
</protein>
<name>E6K394_9BACT</name>
<evidence type="ECO:0000313" key="1">
    <source>
        <dbReference type="EMBL" id="EFU31977.1"/>
    </source>
</evidence>
<organism evidence="1 2">
    <name type="scientific">Segatella buccae ATCC 33574</name>
    <dbReference type="NCBI Taxonomy" id="873513"/>
    <lineage>
        <taxon>Bacteria</taxon>
        <taxon>Pseudomonadati</taxon>
        <taxon>Bacteroidota</taxon>
        <taxon>Bacteroidia</taxon>
        <taxon>Bacteroidales</taxon>
        <taxon>Prevotellaceae</taxon>
        <taxon>Segatella</taxon>
    </lineage>
</organism>
<dbReference type="STRING" id="873513.HMPREF6485_0079"/>
<evidence type="ECO:0000313" key="2">
    <source>
        <dbReference type="Proteomes" id="UP000003112"/>
    </source>
</evidence>
<keyword evidence="2" id="KW-1185">Reference proteome</keyword>
<dbReference type="AlphaFoldDB" id="E6K394"/>
<dbReference type="HOGENOM" id="CLU_3255701_0_0_10"/>
<proteinExistence type="predicted"/>
<reference evidence="1 2" key="1">
    <citation type="submission" date="2010-10" db="EMBL/GenBank/DDBJ databases">
        <authorList>
            <person name="Muzny D."/>
            <person name="Qin X."/>
            <person name="Deng J."/>
            <person name="Jiang H."/>
            <person name="Liu Y."/>
            <person name="Qu J."/>
            <person name="Song X.-Z."/>
            <person name="Zhang L."/>
            <person name="Thornton R."/>
            <person name="Coyle M."/>
            <person name="Francisco L."/>
            <person name="Jackson L."/>
            <person name="Javaid M."/>
            <person name="Korchina V."/>
            <person name="Kovar C."/>
            <person name="Mata R."/>
            <person name="Mathew T."/>
            <person name="Ngo R."/>
            <person name="Nguyen L."/>
            <person name="Nguyen N."/>
            <person name="Okwuonu G."/>
            <person name="Ongeri F."/>
            <person name="Pham C."/>
            <person name="Simmons D."/>
            <person name="Wilczek-Boney K."/>
            <person name="Hale W."/>
            <person name="Jakkamsetti A."/>
            <person name="Pham P."/>
            <person name="Ruth R."/>
            <person name="San Lucas F."/>
            <person name="Warren J."/>
            <person name="Zhang J."/>
            <person name="Zhao Z."/>
            <person name="Zhou C."/>
            <person name="Zhu D."/>
            <person name="Lee S."/>
            <person name="Bess C."/>
            <person name="Blankenburg K."/>
            <person name="Forbes L."/>
            <person name="Fu Q."/>
            <person name="Gubbala S."/>
            <person name="Hirani K."/>
            <person name="Jayaseelan J.C."/>
            <person name="Lara F."/>
            <person name="Munidasa M."/>
            <person name="Palculict T."/>
            <person name="Patil S."/>
            <person name="Pu L.-L."/>
            <person name="Saada N."/>
            <person name="Tang L."/>
            <person name="Weissenberger G."/>
            <person name="Zhu Y."/>
            <person name="Hemphill L."/>
            <person name="Shang Y."/>
            <person name="Youmans B."/>
            <person name="Ayvaz T."/>
            <person name="Ross M."/>
            <person name="Santibanez J."/>
            <person name="Aqrawi P."/>
            <person name="Gross S."/>
            <person name="Joshi V."/>
            <person name="Fowler G."/>
            <person name="Nazareth L."/>
            <person name="Reid J."/>
            <person name="Worley K."/>
            <person name="Petrosino J."/>
            <person name="Highlander S."/>
            <person name="Gibbs R."/>
        </authorList>
    </citation>
    <scope>NUCLEOTIDE SEQUENCE [LARGE SCALE GENOMIC DNA]</scope>
    <source>
        <strain evidence="1 2">ATCC 33574</strain>
    </source>
</reference>
<accession>E6K394</accession>
<sequence length="42" mass="4808">MPDGHFLLSESSWEGAQMWKSVHPCRAFCLVRTKNAHDGIQH</sequence>
<gene>
    <name evidence="1" type="ORF">HMPREF6485_0079</name>
</gene>
<comment type="caution">
    <text evidence="1">The sequence shown here is derived from an EMBL/GenBank/DDBJ whole genome shotgun (WGS) entry which is preliminary data.</text>
</comment>